<protein>
    <submittedName>
        <fullName evidence="1">Uncharacterized protein</fullName>
    </submittedName>
</protein>
<evidence type="ECO:0000313" key="1">
    <source>
        <dbReference type="EMBL" id="OGY91840.1"/>
    </source>
</evidence>
<dbReference type="EMBL" id="MHKN01000031">
    <property type="protein sequence ID" value="OGY91840.1"/>
    <property type="molecule type" value="Genomic_DNA"/>
</dbReference>
<proteinExistence type="predicted"/>
<dbReference type="AlphaFoldDB" id="A0A1G2BU04"/>
<reference evidence="1 2" key="1">
    <citation type="journal article" date="2016" name="Nat. Commun.">
        <title>Thousands of microbial genomes shed light on interconnected biogeochemical processes in an aquifer system.</title>
        <authorList>
            <person name="Anantharaman K."/>
            <person name="Brown C.T."/>
            <person name="Hug L.A."/>
            <person name="Sharon I."/>
            <person name="Castelle C.J."/>
            <person name="Probst A.J."/>
            <person name="Thomas B.C."/>
            <person name="Singh A."/>
            <person name="Wilkins M.J."/>
            <person name="Karaoz U."/>
            <person name="Brodie E.L."/>
            <person name="Williams K.H."/>
            <person name="Hubbard S.S."/>
            <person name="Banfield J.F."/>
        </authorList>
    </citation>
    <scope>NUCLEOTIDE SEQUENCE [LARGE SCALE GENOMIC DNA]</scope>
</reference>
<accession>A0A1G2BU04</accession>
<organism evidence="1 2">
    <name type="scientific">Candidatus Komeilibacteria bacterium RIFCSPLOWO2_01_FULL_53_11</name>
    <dbReference type="NCBI Taxonomy" id="1798552"/>
    <lineage>
        <taxon>Bacteria</taxon>
        <taxon>Candidatus Komeiliibacteriota</taxon>
    </lineage>
</organism>
<comment type="caution">
    <text evidence="1">The sequence shown here is derived from an EMBL/GenBank/DDBJ whole genome shotgun (WGS) entry which is preliminary data.</text>
</comment>
<name>A0A1G2BU04_9BACT</name>
<evidence type="ECO:0000313" key="2">
    <source>
        <dbReference type="Proteomes" id="UP000177349"/>
    </source>
</evidence>
<dbReference type="Proteomes" id="UP000177349">
    <property type="component" value="Unassembled WGS sequence"/>
</dbReference>
<sequence>MKNEREQVKQPGENVVISFEVFKKKLEERSLKREELPSDGEHLGKLLSMSEYKNVRAREWFIENFNLREDASNEDIALAMAKAYYRLPDDATEEDVRQAKLAAMDADFVEFNKQWIEGRDKKST</sequence>
<gene>
    <name evidence="1" type="ORF">A3B31_00970</name>
</gene>